<dbReference type="EMBL" id="DXGE01000011">
    <property type="protein sequence ID" value="HIW85319.1"/>
    <property type="molecule type" value="Genomic_DNA"/>
</dbReference>
<evidence type="ECO:0000313" key="8">
    <source>
        <dbReference type="EMBL" id="HIW85319.1"/>
    </source>
</evidence>
<feature type="domain" description="NADP-dependent oxidoreductase" evidence="7">
    <location>
        <begin position="25"/>
        <end position="262"/>
    </location>
</feature>
<reference evidence="8" key="1">
    <citation type="journal article" date="2021" name="PeerJ">
        <title>Extensive microbial diversity within the chicken gut microbiome revealed by metagenomics and culture.</title>
        <authorList>
            <person name="Gilroy R."/>
            <person name="Ravi A."/>
            <person name="Getino M."/>
            <person name="Pursley I."/>
            <person name="Horton D.L."/>
            <person name="Alikhan N.F."/>
            <person name="Baker D."/>
            <person name="Gharbi K."/>
            <person name="Hall N."/>
            <person name="Watson M."/>
            <person name="Adriaenssens E.M."/>
            <person name="Foster-Nyarko E."/>
            <person name="Jarju S."/>
            <person name="Secka A."/>
            <person name="Antonio M."/>
            <person name="Oren A."/>
            <person name="Chaudhuri R.R."/>
            <person name="La Ragione R."/>
            <person name="Hildebrand F."/>
            <person name="Pallen M.J."/>
        </authorList>
    </citation>
    <scope>NUCLEOTIDE SEQUENCE</scope>
    <source>
        <strain evidence="8">421</strain>
    </source>
</reference>
<dbReference type="PRINTS" id="PR00069">
    <property type="entry name" value="ALDKETRDTASE"/>
</dbReference>
<evidence type="ECO:0000256" key="1">
    <source>
        <dbReference type="ARBA" id="ARBA00007905"/>
    </source>
</evidence>
<gene>
    <name evidence="8" type="ORF">IAA48_02380</name>
</gene>
<organism evidence="8 9">
    <name type="scientific">Candidatus Eubacterium faecipullorum</name>
    <dbReference type="NCBI Taxonomy" id="2838571"/>
    <lineage>
        <taxon>Bacteria</taxon>
        <taxon>Bacillati</taxon>
        <taxon>Bacillota</taxon>
        <taxon>Clostridia</taxon>
        <taxon>Eubacteriales</taxon>
        <taxon>Eubacteriaceae</taxon>
        <taxon>Eubacterium</taxon>
    </lineage>
</organism>
<keyword evidence="3" id="KW-0560">Oxidoreductase</keyword>
<evidence type="ECO:0000256" key="6">
    <source>
        <dbReference type="PIRSR" id="PIRSR000097-3"/>
    </source>
</evidence>
<dbReference type="Proteomes" id="UP000824205">
    <property type="component" value="Unassembled WGS sequence"/>
</dbReference>
<comment type="similarity">
    <text evidence="1">Belongs to the aldo/keto reductase family.</text>
</comment>
<dbReference type="SUPFAM" id="SSF51430">
    <property type="entry name" value="NAD(P)-linked oxidoreductase"/>
    <property type="match status" value="1"/>
</dbReference>
<evidence type="ECO:0000256" key="4">
    <source>
        <dbReference type="PIRSR" id="PIRSR000097-1"/>
    </source>
</evidence>
<feature type="active site" description="Proton donor" evidence="4">
    <location>
        <position position="48"/>
    </location>
</feature>
<reference evidence="8" key="2">
    <citation type="submission" date="2021-04" db="EMBL/GenBank/DDBJ databases">
        <authorList>
            <person name="Gilroy R."/>
        </authorList>
    </citation>
    <scope>NUCLEOTIDE SEQUENCE</scope>
    <source>
        <strain evidence="8">421</strain>
    </source>
</reference>
<name>A0A9D1UEX9_9FIRM</name>
<dbReference type="InterPro" id="IPR018170">
    <property type="entry name" value="Aldo/ket_reductase_CS"/>
</dbReference>
<dbReference type="PROSITE" id="PS00062">
    <property type="entry name" value="ALDOKETO_REDUCTASE_2"/>
    <property type="match status" value="1"/>
</dbReference>
<feature type="site" description="Lowers pKa of active site Tyr" evidence="6">
    <location>
        <position position="73"/>
    </location>
</feature>
<dbReference type="AlphaFoldDB" id="A0A9D1UEX9"/>
<dbReference type="GO" id="GO:0016616">
    <property type="term" value="F:oxidoreductase activity, acting on the CH-OH group of donors, NAD or NADP as acceptor"/>
    <property type="evidence" value="ECO:0007669"/>
    <property type="project" value="UniProtKB-ARBA"/>
</dbReference>
<evidence type="ECO:0000313" key="9">
    <source>
        <dbReference type="Proteomes" id="UP000824205"/>
    </source>
</evidence>
<dbReference type="InterPro" id="IPR020471">
    <property type="entry name" value="AKR"/>
</dbReference>
<dbReference type="PANTHER" id="PTHR43827">
    <property type="entry name" value="2,5-DIKETO-D-GLUCONIC ACID REDUCTASE"/>
    <property type="match status" value="1"/>
</dbReference>
<dbReference type="PIRSF" id="PIRSF000097">
    <property type="entry name" value="AKR"/>
    <property type="match status" value="1"/>
</dbReference>
<sequence length="282" mass="31881">MDNLFKLNNGLCLPPAAYGTYKASENGRNAVLDAIKTGYRYFDTASFYGTEEYIADAIAESGIARENFQICTKLWKSEMGYDKAIAAFQASLKRLGADYIDLYLIHWPLPEPGYDNWRELDIETWRALEYLYRQGFVKAIGVSNFLPHHLQNIMDNCDITPAIDQIEFHPGHTQEATVAYCRESGILVQAWSPLGRTRVLGDELICGLAEKYGCSPAQICIKYALQRGVMPIVKTTDAERMRQNMALDAFTLSDEDMMRISSMPPCGWSGEHPDRKRVNINP</sequence>
<dbReference type="Pfam" id="PF00248">
    <property type="entry name" value="Aldo_ket_red"/>
    <property type="match status" value="1"/>
</dbReference>
<accession>A0A9D1UEX9</accession>
<keyword evidence="2" id="KW-0521">NADP</keyword>
<evidence type="ECO:0000256" key="5">
    <source>
        <dbReference type="PIRSR" id="PIRSR000097-2"/>
    </source>
</evidence>
<feature type="binding site" evidence="5">
    <location>
        <position position="106"/>
    </location>
    <ligand>
        <name>substrate</name>
    </ligand>
</feature>
<dbReference type="PANTHER" id="PTHR43827:SF3">
    <property type="entry name" value="NADP-DEPENDENT OXIDOREDUCTASE DOMAIN-CONTAINING PROTEIN"/>
    <property type="match status" value="1"/>
</dbReference>
<evidence type="ECO:0000256" key="3">
    <source>
        <dbReference type="ARBA" id="ARBA00023002"/>
    </source>
</evidence>
<dbReference type="InterPro" id="IPR036812">
    <property type="entry name" value="NAD(P)_OxRdtase_dom_sf"/>
</dbReference>
<comment type="caution">
    <text evidence="8">The sequence shown here is derived from an EMBL/GenBank/DDBJ whole genome shotgun (WGS) entry which is preliminary data.</text>
</comment>
<evidence type="ECO:0000256" key="2">
    <source>
        <dbReference type="ARBA" id="ARBA00022857"/>
    </source>
</evidence>
<dbReference type="Gene3D" id="3.20.20.100">
    <property type="entry name" value="NADP-dependent oxidoreductase domain"/>
    <property type="match status" value="1"/>
</dbReference>
<dbReference type="CDD" id="cd19071">
    <property type="entry name" value="AKR_AKR1-5-like"/>
    <property type="match status" value="1"/>
</dbReference>
<dbReference type="InterPro" id="IPR023210">
    <property type="entry name" value="NADP_OxRdtase_dom"/>
</dbReference>
<dbReference type="FunFam" id="3.20.20.100:FF:000002">
    <property type="entry name" value="2,5-diketo-D-gluconic acid reductase A"/>
    <property type="match status" value="1"/>
</dbReference>
<dbReference type="PROSITE" id="PS00063">
    <property type="entry name" value="ALDOKETO_REDUCTASE_3"/>
    <property type="match status" value="1"/>
</dbReference>
<protein>
    <submittedName>
        <fullName evidence="8">Aldo/keto reductase</fullName>
    </submittedName>
</protein>
<evidence type="ECO:0000259" key="7">
    <source>
        <dbReference type="Pfam" id="PF00248"/>
    </source>
</evidence>
<proteinExistence type="inferred from homology"/>